<accession>A0A6J4R1S0</accession>
<dbReference type="AlphaFoldDB" id="A0A6J4R1S0"/>
<dbReference type="EMBL" id="CADCVE010000087">
    <property type="protein sequence ID" value="CAA9461628.1"/>
    <property type="molecule type" value="Genomic_DNA"/>
</dbReference>
<gene>
    <name evidence="1" type="ORF">AVDCRST_MAG28-3370</name>
</gene>
<evidence type="ECO:0008006" key="2">
    <source>
        <dbReference type="Google" id="ProtNLM"/>
    </source>
</evidence>
<evidence type="ECO:0000313" key="1">
    <source>
        <dbReference type="EMBL" id="CAA9461628.1"/>
    </source>
</evidence>
<reference evidence="1" key="1">
    <citation type="submission" date="2020-02" db="EMBL/GenBank/DDBJ databases">
        <authorList>
            <person name="Meier V. D."/>
        </authorList>
    </citation>
    <scope>NUCLEOTIDE SEQUENCE</scope>
    <source>
        <strain evidence="1">AVDCRST_MAG28</strain>
    </source>
</reference>
<protein>
    <recommendedName>
        <fullName evidence="2">Phasin domain-containing protein</fullName>
    </recommendedName>
</protein>
<name>A0A6J4R1S0_9ACTN</name>
<proteinExistence type="predicted"/>
<sequence length="114" mass="12976">MDGGQQRQVDAAAEKFAEAIKESFQAVADSTVSVQQLNAELTQSFFNGVIENLRAQAEQNRSMAGEFVDQQERQREAAWMLTQESVDLHMDFISSMFSYYQEMMQQARRQAGAR</sequence>
<organism evidence="1">
    <name type="scientific">uncultured Rubrobacteraceae bacterium</name>
    <dbReference type="NCBI Taxonomy" id="349277"/>
    <lineage>
        <taxon>Bacteria</taxon>
        <taxon>Bacillati</taxon>
        <taxon>Actinomycetota</taxon>
        <taxon>Rubrobacteria</taxon>
        <taxon>Rubrobacterales</taxon>
        <taxon>Rubrobacteraceae</taxon>
        <taxon>environmental samples</taxon>
    </lineage>
</organism>